<dbReference type="RefSeq" id="WP_202271499.1">
    <property type="nucleotide sequence ID" value="NZ_JAVDQY010000001.1"/>
</dbReference>
<evidence type="ECO:0000313" key="1">
    <source>
        <dbReference type="EMBL" id="MDR6525393.1"/>
    </source>
</evidence>
<dbReference type="EMBL" id="JAVDQY010000001">
    <property type="protein sequence ID" value="MDR6525393.1"/>
    <property type="molecule type" value="Genomic_DNA"/>
</dbReference>
<comment type="caution">
    <text evidence="1">The sequence shown here is derived from an EMBL/GenBank/DDBJ whole genome shotgun (WGS) entry which is preliminary data.</text>
</comment>
<dbReference type="AlphaFoldDB" id="A0AAE4C1D9"/>
<reference evidence="1" key="1">
    <citation type="submission" date="2023-07" db="EMBL/GenBank/DDBJ databases">
        <title>Sorghum-associated microbial communities from plants grown in Nebraska, USA.</title>
        <authorList>
            <person name="Schachtman D."/>
        </authorList>
    </citation>
    <scope>NUCLEOTIDE SEQUENCE</scope>
    <source>
        <strain evidence="1">DS2360</strain>
    </source>
</reference>
<sequence>MKIKVLKISMLFLLLSILNGCKITSRYELAYNVISKDFFGKETSTKQFGKDVSGVYVFDSIYAYPQRKLTNDESIIFKKGMKVIGVSKVLKKMEKDYYNKNWLTIGDLKRIYGDHVLYEATPNGPLSAAVFSEIKDDQLRIDVIPFFIKTPKYCGSVNKYYFKFSGKKIIENKKWVDHYECW</sequence>
<proteinExistence type="predicted"/>
<organism evidence="1 2">
    <name type="scientific">Chryseobacterium rhizosphaerae</name>
    <dbReference type="NCBI Taxonomy" id="395937"/>
    <lineage>
        <taxon>Bacteria</taxon>
        <taxon>Pseudomonadati</taxon>
        <taxon>Bacteroidota</taxon>
        <taxon>Flavobacteriia</taxon>
        <taxon>Flavobacteriales</taxon>
        <taxon>Weeksellaceae</taxon>
        <taxon>Chryseobacterium group</taxon>
        <taxon>Chryseobacterium</taxon>
    </lineage>
</organism>
<gene>
    <name evidence="1" type="ORF">J2787_000763</name>
</gene>
<accession>A0AAE4C1D9</accession>
<evidence type="ECO:0000313" key="2">
    <source>
        <dbReference type="Proteomes" id="UP001184861"/>
    </source>
</evidence>
<dbReference type="Proteomes" id="UP001184861">
    <property type="component" value="Unassembled WGS sequence"/>
</dbReference>
<protein>
    <submittedName>
        <fullName evidence="1">Uncharacterized protein</fullName>
    </submittedName>
</protein>
<name>A0AAE4C1D9_9FLAO</name>